<name>A0A5S3V7K4_9GAMM</name>
<proteinExistence type="predicted"/>
<reference evidence="2" key="2">
    <citation type="submission" date="2019-06" db="EMBL/GenBank/DDBJ databases">
        <title>Co-occurence of chitin degradation, pigmentation and bioactivity in marine Pseudoalteromonas.</title>
        <authorList>
            <person name="Sonnenschein E.C."/>
            <person name="Bech P.K."/>
        </authorList>
    </citation>
    <scope>NUCLEOTIDE SEQUENCE [LARGE SCALE GENOMIC DNA]</scope>
    <source>
        <strain evidence="2">S3790</strain>
    </source>
</reference>
<reference evidence="1 2" key="1">
    <citation type="submission" date="2018-01" db="EMBL/GenBank/DDBJ databases">
        <authorList>
            <person name="Paulsen S."/>
            <person name="Gram L.K."/>
        </authorList>
    </citation>
    <scope>NUCLEOTIDE SEQUENCE [LARGE SCALE GENOMIC DNA]</scope>
    <source>
        <strain evidence="1 2">S3790</strain>
    </source>
</reference>
<dbReference type="Proteomes" id="UP000307217">
    <property type="component" value="Unassembled WGS sequence"/>
</dbReference>
<dbReference type="EMBL" id="PNBX01000055">
    <property type="protein sequence ID" value="TMO67543.1"/>
    <property type="molecule type" value="Genomic_DNA"/>
</dbReference>
<dbReference type="OrthoDB" id="6294969at2"/>
<gene>
    <name evidence="1" type="ORF">CWC19_13455</name>
</gene>
<evidence type="ECO:0000313" key="2">
    <source>
        <dbReference type="Proteomes" id="UP000307217"/>
    </source>
</evidence>
<dbReference type="SUPFAM" id="SSF51316">
    <property type="entry name" value="Mss4-like"/>
    <property type="match status" value="1"/>
</dbReference>
<dbReference type="AlphaFoldDB" id="A0A5S3V7K4"/>
<dbReference type="InterPro" id="IPR011057">
    <property type="entry name" value="Mss4-like_sf"/>
</dbReference>
<dbReference type="RefSeq" id="WP_138592344.1">
    <property type="nucleotide sequence ID" value="NZ_PNBX01000055.1"/>
</dbReference>
<comment type="caution">
    <text evidence="1">The sequence shown here is derived from an EMBL/GenBank/DDBJ whole genome shotgun (WGS) entry which is preliminary data.</text>
</comment>
<accession>A0A5S3V7K4</accession>
<sequence>MIEQQCFCGEVTYQVFSEYAPLQSEHDNLRFVNAVGLTIDPNKMIHRYVKKVGDAFEHAFCSQCGCPIYQIDHNGHTKYCIWQTSTVPGSLYTGAMQFGL</sequence>
<organism evidence="1 2">
    <name type="scientific">Pseudoalteromonas aurantia</name>
    <dbReference type="NCBI Taxonomy" id="43654"/>
    <lineage>
        <taxon>Bacteria</taxon>
        <taxon>Pseudomonadati</taxon>
        <taxon>Pseudomonadota</taxon>
        <taxon>Gammaproteobacteria</taxon>
        <taxon>Alteromonadales</taxon>
        <taxon>Pseudoalteromonadaceae</taxon>
        <taxon>Pseudoalteromonas</taxon>
    </lineage>
</organism>
<evidence type="ECO:0008006" key="3">
    <source>
        <dbReference type="Google" id="ProtNLM"/>
    </source>
</evidence>
<evidence type="ECO:0000313" key="1">
    <source>
        <dbReference type="EMBL" id="TMO67543.1"/>
    </source>
</evidence>
<protein>
    <recommendedName>
        <fullName evidence="3">CENP-V/GFA domain-containing protein</fullName>
    </recommendedName>
</protein>